<evidence type="ECO:0000313" key="1">
    <source>
        <dbReference type="EMBL" id="ADI63718.1"/>
    </source>
</evidence>
<dbReference type="InterPro" id="IPR025455">
    <property type="entry name" value="DUF4276"/>
</dbReference>
<dbReference type="RefSeq" id="WP_013190736.1">
    <property type="nucleotide sequence ID" value="NC_014248.1"/>
</dbReference>
<sequence>MVKFRWVDRRGRWKVKEIRIYIEGGGDYKNTKKLIKEGFARFLQPIADTASSPKIKWDIIIGGTYNHAFRDFKNAFKSYADTFDLSFLDGETPVKINSPWEHLKARDNWDEPVVVDDHNCHLILQTMEAWFIADIATLKKFYRQDFKENSIPKNANVEIISKDILEPTLKTATGSTTKGEYHKIKHAYKLLELLDVAKVCQASPYCDHLFTISVSKRTGLINDTERK</sequence>
<organism evidence="1 2">
    <name type="scientific">Nostoc azollae (strain 0708)</name>
    <name type="common">Anabaena azollae (strain 0708)</name>
    <dbReference type="NCBI Taxonomy" id="551115"/>
    <lineage>
        <taxon>Bacteria</taxon>
        <taxon>Bacillati</taxon>
        <taxon>Cyanobacteriota</taxon>
        <taxon>Cyanophyceae</taxon>
        <taxon>Nostocales</taxon>
        <taxon>Nostocaceae</taxon>
        <taxon>Trichormus</taxon>
    </lineage>
</organism>
<gene>
    <name evidence="1" type="ordered locus">Aazo_1510</name>
</gene>
<dbReference type="Pfam" id="PF14103">
    <property type="entry name" value="DUF4276"/>
    <property type="match status" value="1"/>
</dbReference>
<evidence type="ECO:0008006" key="3">
    <source>
        <dbReference type="Google" id="ProtNLM"/>
    </source>
</evidence>
<dbReference type="STRING" id="551115.Aazo_1510"/>
<dbReference type="KEGG" id="naz:Aazo_1510"/>
<keyword evidence="2" id="KW-1185">Reference proteome</keyword>
<accession>D7E4G0</accession>
<protein>
    <recommendedName>
        <fullName evidence="3">DUF4276 family protein</fullName>
    </recommendedName>
</protein>
<dbReference type="AlphaFoldDB" id="D7E4G0"/>
<dbReference type="OrthoDB" id="459394at2"/>
<dbReference type="eggNOG" id="ENOG5030CEV">
    <property type="taxonomic scope" value="Bacteria"/>
</dbReference>
<evidence type="ECO:0000313" key="2">
    <source>
        <dbReference type="Proteomes" id="UP000001511"/>
    </source>
</evidence>
<dbReference type="HOGENOM" id="CLU_1359711_0_0_3"/>
<reference evidence="1 2" key="1">
    <citation type="journal article" date="2010" name="PLoS ONE">
        <title>Genome erosion in a nitrogen-fixing vertically transmitted endosymbiotic multicellular cyanobacterium.</title>
        <authorList>
            <person name="Ran L."/>
            <person name="Larsson J."/>
            <person name="Vigil-Stenman T."/>
            <person name="Nylander J.A."/>
            <person name="Ininbergs K."/>
            <person name="Zheng W.W."/>
            <person name="Lapidus A."/>
            <person name="Lowry S."/>
            <person name="Haselkorn R."/>
            <person name="Bergman B."/>
        </authorList>
    </citation>
    <scope>NUCLEOTIDE SEQUENCE [LARGE SCALE GENOMIC DNA]</scope>
    <source>
        <strain evidence="1 2">0708</strain>
    </source>
</reference>
<dbReference type="EMBL" id="CP002059">
    <property type="protein sequence ID" value="ADI63718.1"/>
    <property type="molecule type" value="Genomic_DNA"/>
</dbReference>
<name>D7E4G0_NOSA0</name>
<dbReference type="Proteomes" id="UP000001511">
    <property type="component" value="Chromosome"/>
</dbReference>
<proteinExistence type="predicted"/>